<gene>
    <name evidence="2" type="ORF">HaLaN_17388</name>
</gene>
<evidence type="ECO:0000313" key="3">
    <source>
        <dbReference type="Proteomes" id="UP000485058"/>
    </source>
</evidence>
<name>A0A699ZCH3_HAELA</name>
<dbReference type="Proteomes" id="UP000485058">
    <property type="component" value="Unassembled WGS sequence"/>
</dbReference>
<feature type="compositionally biased region" description="Polar residues" evidence="1">
    <location>
        <begin position="165"/>
        <end position="174"/>
    </location>
</feature>
<protein>
    <submittedName>
        <fullName evidence="2">J domain-containing protein</fullName>
    </submittedName>
</protein>
<accession>A0A699ZCH3</accession>
<sequence length="196" mass="21853">MPLAELDMSDILSDAFFAEAFAQELPAFEMMYMCVGSISFHAQRTQQVNNVSQAVQGPMPRIWADELPSQTGLRDARWRRIHEAVQRKAEKARARAAGQVPSKPHRRFLHRQAQRWSLLWALLADLLRPDPAAFVLVDEQERIVCIAPSTSSGPSRALVPFEQPGRQQRLQASLQGDGLQLAAQPAACAGGEEQER</sequence>
<evidence type="ECO:0000313" key="2">
    <source>
        <dbReference type="EMBL" id="GFH20293.1"/>
    </source>
</evidence>
<organism evidence="2 3">
    <name type="scientific">Haematococcus lacustris</name>
    <name type="common">Green alga</name>
    <name type="synonym">Haematococcus pluvialis</name>
    <dbReference type="NCBI Taxonomy" id="44745"/>
    <lineage>
        <taxon>Eukaryota</taxon>
        <taxon>Viridiplantae</taxon>
        <taxon>Chlorophyta</taxon>
        <taxon>core chlorophytes</taxon>
        <taxon>Chlorophyceae</taxon>
        <taxon>CS clade</taxon>
        <taxon>Chlamydomonadales</taxon>
        <taxon>Haematococcaceae</taxon>
        <taxon>Haematococcus</taxon>
    </lineage>
</organism>
<evidence type="ECO:0000256" key="1">
    <source>
        <dbReference type="SAM" id="MobiDB-lite"/>
    </source>
</evidence>
<dbReference type="EMBL" id="BLLF01001610">
    <property type="protein sequence ID" value="GFH20293.1"/>
    <property type="molecule type" value="Genomic_DNA"/>
</dbReference>
<feature type="region of interest" description="Disordered" evidence="1">
    <location>
        <begin position="151"/>
        <end position="196"/>
    </location>
</feature>
<keyword evidence="3" id="KW-1185">Reference proteome</keyword>
<comment type="caution">
    <text evidence="2">The sequence shown here is derived from an EMBL/GenBank/DDBJ whole genome shotgun (WGS) entry which is preliminary data.</text>
</comment>
<proteinExistence type="predicted"/>
<reference evidence="2 3" key="1">
    <citation type="submission" date="2020-02" db="EMBL/GenBank/DDBJ databases">
        <title>Draft genome sequence of Haematococcus lacustris strain NIES-144.</title>
        <authorList>
            <person name="Morimoto D."/>
            <person name="Nakagawa S."/>
            <person name="Yoshida T."/>
            <person name="Sawayama S."/>
        </authorList>
    </citation>
    <scope>NUCLEOTIDE SEQUENCE [LARGE SCALE GENOMIC DNA]</scope>
    <source>
        <strain evidence="2 3">NIES-144</strain>
    </source>
</reference>
<dbReference type="AlphaFoldDB" id="A0A699ZCH3"/>